<gene>
    <name evidence="2" type="primary">ND6</name>
</gene>
<keyword evidence="1" id="KW-0812">Transmembrane</keyword>
<feature type="transmembrane region" description="Helical" evidence="1">
    <location>
        <begin position="119"/>
        <end position="144"/>
    </location>
</feature>
<feature type="transmembrane region" description="Helical" evidence="1">
    <location>
        <begin position="48"/>
        <end position="71"/>
    </location>
</feature>
<reference evidence="2" key="1">
    <citation type="submission" date="2024-06" db="EMBL/GenBank/DDBJ databases">
        <title>Genomic investigations of benthic invertebrates from the Clarion-Clipperton fields of polymetallic nodules.</title>
        <authorList>
            <person name="Gastineau R."/>
            <person name="Dabek P."/>
            <person name="Mianowicz K."/>
            <person name="Otis C."/>
            <person name="Stoyanova V."/>
            <person name="Krawcewicz A."/>
            <person name="Abramowski T."/>
        </authorList>
    </citation>
    <scope>NUCLEOTIDE SEQUENCE</scope>
</reference>
<accession>A0AAU8L1G5</accession>
<keyword evidence="1" id="KW-1133">Transmembrane helix</keyword>
<proteinExistence type="predicted"/>
<dbReference type="EMBL" id="PP990759">
    <property type="protein sequence ID" value="XCN35371.1"/>
    <property type="molecule type" value="Genomic_DNA"/>
</dbReference>
<feature type="transmembrane region" description="Helical" evidence="1">
    <location>
        <begin position="6"/>
        <end position="36"/>
    </location>
</feature>
<name>A0AAU8L1G5_9ANNE</name>
<evidence type="ECO:0000313" key="2">
    <source>
        <dbReference type="EMBL" id="XCN35371.1"/>
    </source>
</evidence>
<evidence type="ECO:0000256" key="1">
    <source>
        <dbReference type="SAM" id="Phobius"/>
    </source>
</evidence>
<keyword evidence="2" id="KW-0496">Mitochondrion</keyword>
<organism evidence="2">
    <name type="scientific">Polychaeta sp</name>
    <dbReference type="NCBI Taxonomy" id="3061522"/>
    <lineage>
        <taxon>Eukaryota</taxon>
        <taxon>Metazoa</taxon>
        <taxon>Spiralia</taxon>
        <taxon>Lophotrochozoa</taxon>
        <taxon>Annelida</taxon>
        <taxon>Polychaeta</taxon>
    </lineage>
</organism>
<keyword evidence="1" id="KW-0472">Membrane</keyword>
<dbReference type="AlphaFoldDB" id="A0AAU8L1G5"/>
<feature type="transmembrane region" description="Helical" evidence="1">
    <location>
        <begin position="77"/>
        <end position="98"/>
    </location>
</feature>
<sequence>MMTSLLIFWSITILLFMPLMTTPLGLGLWILLLALMIASNMMFTMSSWFSFILFLIYIGGLLVMFAYFSAIDPNKKINLMSPLFIPILFMTMLLMMSAKLSWSTQLMEFSNQHQYSFPALFFSNSAMFLIIMMLTLLLILISVVKITNRTQGPLRPFM</sequence>
<geneLocation type="mitochondrion" evidence="2"/>
<protein>
    <submittedName>
        <fullName evidence="2">NADH dehydrogenase subunit 6</fullName>
    </submittedName>
</protein>